<dbReference type="PANTHER" id="PTHR46762">
    <property type="entry name" value="NUCLEOREDOXIN-LIKE PROTEIN 2"/>
    <property type="match status" value="1"/>
</dbReference>
<gene>
    <name evidence="3" type="primary">LOC100906871</name>
</gene>
<organism evidence="2 3">
    <name type="scientific">Galendromus occidentalis</name>
    <name type="common">western predatory mite</name>
    <dbReference type="NCBI Taxonomy" id="34638"/>
    <lineage>
        <taxon>Eukaryota</taxon>
        <taxon>Metazoa</taxon>
        <taxon>Ecdysozoa</taxon>
        <taxon>Arthropoda</taxon>
        <taxon>Chelicerata</taxon>
        <taxon>Arachnida</taxon>
        <taxon>Acari</taxon>
        <taxon>Parasitiformes</taxon>
        <taxon>Mesostigmata</taxon>
        <taxon>Gamasina</taxon>
        <taxon>Phytoseioidea</taxon>
        <taxon>Phytoseiidae</taxon>
        <taxon>Typhlodrominae</taxon>
        <taxon>Galendromus</taxon>
    </lineage>
</organism>
<feature type="domain" description="Thioredoxin-like fold" evidence="1">
    <location>
        <begin position="27"/>
        <end position="120"/>
    </location>
</feature>
<dbReference type="AlphaFoldDB" id="A0AAJ6VVG3"/>
<dbReference type="GO" id="GO:0007600">
    <property type="term" value="P:sensory perception"/>
    <property type="evidence" value="ECO:0007669"/>
    <property type="project" value="InterPro"/>
</dbReference>
<dbReference type="Proteomes" id="UP000694867">
    <property type="component" value="Unplaced"/>
</dbReference>
<evidence type="ECO:0000313" key="3">
    <source>
        <dbReference type="RefSeq" id="XP_003739673.1"/>
    </source>
</evidence>
<dbReference type="InterPro" id="IPR029519">
    <property type="entry name" value="RdCVF2"/>
</dbReference>
<dbReference type="RefSeq" id="XP_003739673.1">
    <property type="nucleotide sequence ID" value="XM_003739625.1"/>
</dbReference>
<evidence type="ECO:0000313" key="2">
    <source>
        <dbReference type="Proteomes" id="UP000694867"/>
    </source>
</evidence>
<name>A0AAJ6VVG3_9ACAR</name>
<dbReference type="SUPFAM" id="SSF52833">
    <property type="entry name" value="Thioredoxin-like"/>
    <property type="match status" value="1"/>
</dbReference>
<proteinExistence type="predicted"/>
<dbReference type="PANTHER" id="PTHR46762:SF1">
    <property type="entry name" value="NUCLEOREDOXIN-LIKE PROTEIN 2"/>
    <property type="match status" value="1"/>
</dbReference>
<dbReference type="InterPro" id="IPR012336">
    <property type="entry name" value="Thioredoxin-like_fold"/>
</dbReference>
<reference evidence="3" key="1">
    <citation type="submission" date="2025-08" db="UniProtKB">
        <authorList>
            <consortium name="RefSeq"/>
        </authorList>
    </citation>
    <scope>IDENTIFICATION</scope>
</reference>
<protein>
    <submittedName>
        <fullName evidence="3">Nucleoredoxin-like protein 2</fullName>
    </submittedName>
</protein>
<dbReference type="GO" id="GO:0045494">
    <property type="term" value="P:photoreceptor cell maintenance"/>
    <property type="evidence" value="ECO:0007669"/>
    <property type="project" value="InterPro"/>
</dbReference>
<sequence>MDILTSLQLIRRDGTNCTIEQLDDAQFIALYFASQRSGACRAFRGLLSSVVHELRISGRCLNVIVVSLDRSNAEMMDLLTDCRDYWPAVPFESDARMALLHRFDVVQTPTVVILNRNGNVVSVFGRDYIEIDGADVWDRWTKGTNPDAEPK</sequence>
<keyword evidence="2" id="KW-1185">Reference proteome</keyword>
<dbReference type="GeneID" id="100906871"/>
<accession>A0AAJ6VVG3</accession>
<dbReference type="KEGG" id="goe:100906871"/>
<dbReference type="Gene3D" id="3.40.30.10">
    <property type="entry name" value="Glutaredoxin"/>
    <property type="match status" value="1"/>
</dbReference>
<evidence type="ECO:0000259" key="1">
    <source>
        <dbReference type="Pfam" id="PF13905"/>
    </source>
</evidence>
<dbReference type="Pfam" id="PF13905">
    <property type="entry name" value="Thioredoxin_8"/>
    <property type="match status" value="1"/>
</dbReference>
<dbReference type="InterPro" id="IPR036249">
    <property type="entry name" value="Thioredoxin-like_sf"/>
</dbReference>